<name>A0A249LEP8_9ACTN</name>
<sequence>MKLRRFFIIVITLGLLIGASNTLSGSISGQQFSTSYPSVVCPSTGTSLTSQVSVGSQDTKIRRVGSTSAKFVKSRALRFPVPTDPILVDAQGITPIVWQSRPGSWAGGTICSDPAASQWFVGGSADISARGKLILVNSGLSESVADVFIWSGTSAASTKAITVKANSFEAVGLDSLAPGESSIVVRVVSRSGRLNAYMVDERGKGLRALGGDLVSPGIAPAKQIYIPAIPLQPKVKNAPAQQLRLLAPGDADANISVEVISGDGRFTPVGFNEILLKKGQVMNFSLSPKVSSSVYGIRIESDEPIVAGVFANVGKDFVWSSSVPPLSPLTIALTGMSPILVFIGERINVDLELGVAGGKKLRKTINASDIAFWRVPDNARNLTFLRVSANTYGSALQASVNGFGSIPLIAGSVLTKSAIPTANIRVLNP</sequence>
<organism evidence="1 2">
    <name type="scientific">Candidatus Planktophila limnetica</name>
    <dbReference type="NCBI Taxonomy" id="573600"/>
    <lineage>
        <taxon>Bacteria</taxon>
        <taxon>Bacillati</taxon>
        <taxon>Actinomycetota</taxon>
        <taxon>Actinomycetes</taxon>
        <taxon>Candidatus Nanopelagicales</taxon>
        <taxon>Candidatus Nanopelagicaceae</taxon>
        <taxon>Candidatus Planktophila</taxon>
    </lineage>
</organism>
<dbReference type="RefSeq" id="WP_095697710.1">
    <property type="nucleotide sequence ID" value="NZ_CP016782.1"/>
</dbReference>
<dbReference type="AlphaFoldDB" id="A0A249LEP8"/>
<evidence type="ECO:0000313" key="1">
    <source>
        <dbReference type="EMBL" id="ASY27419.1"/>
    </source>
</evidence>
<dbReference type="EMBL" id="CP016782">
    <property type="protein sequence ID" value="ASY27419.1"/>
    <property type="molecule type" value="Genomic_DNA"/>
</dbReference>
<reference evidence="1 2" key="1">
    <citation type="submission" date="2016-07" db="EMBL/GenBank/DDBJ databases">
        <title>High microdiversification within the ubiquitous acI lineage of Actinobacteria.</title>
        <authorList>
            <person name="Neuenschwander S.M."/>
            <person name="Salcher M."/>
            <person name="Ghai R."/>
            <person name="Pernthaler J."/>
        </authorList>
    </citation>
    <scope>NUCLEOTIDE SEQUENCE [LARGE SCALE GENOMIC DNA]</scope>
    <source>
        <strain evidence="1">MMS-VB-114</strain>
    </source>
</reference>
<dbReference type="OrthoDB" id="5179658at2"/>
<dbReference type="InterPro" id="IPR043777">
    <property type="entry name" value="DUF5719"/>
</dbReference>
<dbReference type="KEGG" id="plim:PHILAsVB114_01855"/>
<accession>A0A249LEP8</accession>
<dbReference type="Proteomes" id="UP000217221">
    <property type="component" value="Chromosome"/>
</dbReference>
<evidence type="ECO:0000313" key="2">
    <source>
        <dbReference type="Proteomes" id="UP000217221"/>
    </source>
</evidence>
<proteinExistence type="predicted"/>
<gene>
    <name evidence="1" type="ORF">PHILAsVB114_01855</name>
</gene>
<protein>
    <submittedName>
        <fullName evidence="1">Uncharacterized protein</fullName>
    </submittedName>
</protein>
<keyword evidence="2" id="KW-1185">Reference proteome</keyword>
<dbReference type="Pfam" id="PF18986">
    <property type="entry name" value="DUF5719"/>
    <property type="match status" value="1"/>
</dbReference>